<dbReference type="EMBL" id="MTBO01000003">
    <property type="protein sequence ID" value="OSI18332.1"/>
    <property type="molecule type" value="Genomic_DNA"/>
</dbReference>
<evidence type="ECO:0000256" key="1">
    <source>
        <dbReference type="SAM" id="MobiDB-lite"/>
    </source>
</evidence>
<dbReference type="STRING" id="194197.BWD09_02765"/>
<comment type="caution">
    <text evidence="2">The sequence shown here is derived from an EMBL/GenBank/DDBJ whole genome shotgun (WGS) entry which is preliminary data.</text>
</comment>
<dbReference type="AlphaFoldDB" id="A0A1X3DF25"/>
<organism evidence="2 3">
    <name type="scientific">Neisseria dentiae</name>
    <dbReference type="NCBI Taxonomy" id="194197"/>
    <lineage>
        <taxon>Bacteria</taxon>
        <taxon>Pseudomonadati</taxon>
        <taxon>Pseudomonadota</taxon>
        <taxon>Betaproteobacteria</taxon>
        <taxon>Neisseriales</taxon>
        <taxon>Neisseriaceae</taxon>
        <taxon>Neisseria</taxon>
    </lineage>
</organism>
<evidence type="ECO:0000313" key="2">
    <source>
        <dbReference type="EMBL" id="OSI18332.1"/>
    </source>
</evidence>
<dbReference type="OrthoDB" id="8611992at2"/>
<feature type="region of interest" description="Disordered" evidence="1">
    <location>
        <begin position="1"/>
        <end position="23"/>
    </location>
</feature>
<evidence type="ECO:0000313" key="3">
    <source>
        <dbReference type="Proteomes" id="UP000193118"/>
    </source>
</evidence>
<dbReference type="Proteomes" id="UP000193118">
    <property type="component" value="Unassembled WGS sequence"/>
</dbReference>
<name>A0A1X3DF25_9NEIS</name>
<keyword evidence="3" id="KW-1185">Reference proteome</keyword>
<reference evidence="3" key="1">
    <citation type="submission" date="2017-01" db="EMBL/GenBank/DDBJ databases">
        <authorList>
            <person name="Wolfgang W.J."/>
            <person name="Cole J."/>
            <person name="Wroblewski D."/>
            <person name="Mcginnis J."/>
            <person name="Musser K.A."/>
        </authorList>
    </citation>
    <scope>NUCLEOTIDE SEQUENCE [LARGE SCALE GENOMIC DNA]</scope>
    <source>
        <strain evidence="3">DSM 19151</strain>
    </source>
</reference>
<proteinExistence type="predicted"/>
<evidence type="ECO:0008006" key="4">
    <source>
        <dbReference type="Google" id="ProtNLM"/>
    </source>
</evidence>
<gene>
    <name evidence="2" type="ORF">BWD09_02765</name>
</gene>
<feature type="compositionally biased region" description="Polar residues" evidence="1">
    <location>
        <begin position="1"/>
        <end position="10"/>
    </location>
</feature>
<dbReference type="RefSeq" id="WP_085365212.1">
    <property type="nucleotide sequence ID" value="NZ_CAUJPZ010000011.1"/>
</dbReference>
<protein>
    <recommendedName>
        <fullName evidence="4">Cyanate hydratase</fullName>
    </recommendedName>
</protein>
<accession>A0A1X3DF25</accession>
<dbReference type="GeneID" id="94581240"/>
<sequence length="66" mass="7374">MDSKTRQAAQSLRRLKKQQTDEERLQGWQQTCAGKGLSGEFALAAKIGGEAYTDEQVRMVAELFGR</sequence>